<feature type="non-terminal residue" evidence="2">
    <location>
        <position position="1"/>
    </location>
</feature>
<feature type="compositionally biased region" description="Low complexity" evidence="1">
    <location>
        <begin position="60"/>
        <end position="71"/>
    </location>
</feature>
<feature type="compositionally biased region" description="Polar residues" evidence="1">
    <location>
        <begin position="84"/>
        <end position="103"/>
    </location>
</feature>
<name>A0A9W9NSK2_9EURO</name>
<dbReference type="Proteomes" id="UP001150941">
    <property type="component" value="Unassembled WGS sequence"/>
</dbReference>
<keyword evidence="3" id="KW-1185">Reference proteome</keyword>
<dbReference type="GeneID" id="83202835"/>
<dbReference type="InterPro" id="IPR021858">
    <property type="entry name" value="Fun_TF"/>
</dbReference>
<evidence type="ECO:0000313" key="3">
    <source>
        <dbReference type="Proteomes" id="UP001150941"/>
    </source>
</evidence>
<dbReference type="PANTHER" id="PTHR37540">
    <property type="entry name" value="TRANSCRIPTION FACTOR (ACR-2), PUTATIVE-RELATED-RELATED"/>
    <property type="match status" value="1"/>
</dbReference>
<reference evidence="2" key="2">
    <citation type="journal article" date="2023" name="IMA Fungus">
        <title>Comparative genomic study of the Penicillium genus elucidates a diverse pangenome and 15 lateral gene transfer events.</title>
        <authorList>
            <person name="Petersen C."/>
            <person name="Sorensen T."/>
            <person name="Nielsen M.R."/>
            <person name="Sondergaard T.E."/>
            <person name="Sorensen J.L."/>
            <person name="Fitzpatrick D.A."/>
            <person name="Frisvad J.C."/>
            <person name="Nielsen K.L."/>
        </authorList>
    </citation>
    <scope>NUCLEOTIDE SEQUENCE</scope>
    <source>
        <strain evidence="2">IBT 19713</strain>
    </source>
</reference>
<dbReference type="RefSeq" id="XP_058328422.1">
    <property type="nucleotide sequence ID" value="XM_058475532.1"/>
</dbReference>
<dbReference type="Pfam" id="PF11951">
    <property type="entry name" value="Fungal_trans_2"/>
    <property type="match status" value="1"/>
</dbReference>
<sequence>MAPKKKHPGKPEGIHFVNARPSSETERVRAQRMVRAHVGRWISDQTKDRDLPNPSNPIYSSSSSSSSVSASFRPSAHNPPPSRTLISRSRSTDHPAQSLTLRQWPTFPQPHPSDYSDSSDDGASPPQFNDPSAVMPWQRKPHIEREVNRILDPFDTLPSRFPREIIDSCENYLLKVLWPSLLPIGPRSRQGPGESWFPLSLTDPALFNAFLYASMCHQRAQWLNGWIPHADYGPSQAKFLALIEMESIQLISQAVRDPSRAVSDAVLLSVICMMHHQAPDSTRTTRYKKTPFNAPHQRLQWMDVYGCLPPNMIHATGLKQLVKMRGGLKNIKSGGLAQIISFSEVFSAALLGAQPIFDFWPLDESRLGLSVQELLGFTPEETQCNFGRFHHIGFTPQLSEALQALTTYTIRLQASLAGATDVALLADQRNMTIYTLMSVPSAADISTTFRSPAQEATYEMCRLTAQIYGVGVVFPLPAQNTPLPLLAKHIRAILCHPTSSPLWSSPDFRIPMLWTITLAGIAAFGALERPFFVSALSHTSRHYGIRSWAELKRILQIVLWYDLACDQAGEALWDEAMNFHPTM</sequence>
<feature type="compositionally biased region" description="Low complexity" evidence="1">
    <location>
        <begin position="112"/>
        <end position="126"/>
    </location>
</feature>
<proteinExistence type="predicted"/>
<protein>
    <submittedName>
        <fullName evidence="2">Uncharacterized protein</fullName>
    </submittedName>
</protein>
<comment type="caution">
    <text evidence="2">The sequence shown here is derived from an EMBL/GenBank/DDBJ whole genome shotgun (WGS) entry which is preliminary data.</text>
</comment>
<organism evidence="2 3">
    <name type="scientific">Penicillium chermesinum</name>
    <dbReference type="NCBI Taxonomy" id="63820"/>
    <lineage>
        <taxon>Eukaryota</taxon>
        <taxon>Fungi</taxon>
        <taxon>Dikarya</taxon>
        <taxon>Ascomycota</taxon>
        <taxon>Pezizomycotina</taxon>
        <taxon>Eurotiomycetes</taxon>
        <taxon>Eurotiomycetidae</taxon>
        <taxon>Eurotiales</taxon>
        <taxon>Aspergillaceae</taxon>
        <taxon>Penicillium</taxon>
    </lineage>
</organism>
<feature type="region of interest" description="Disordered" evidence="1">
    <location>
        <begin position="1"/>
        <end position="134"/>
    </location>
</feature>
<dbReference type="AlphaFoldDB" id="A0A9W9NSK2"/>
<evidence type="ECO:0000256" key="1">
    <source>
        <dbReference type="SAM" id="MobiDB-lite"/>
    </source>
</evidence>
<dbReference type="EMBL" id="JAPQKS010000005">
    <property type="protein sequence ID" value="KAJ5225011.1"/>
    <property type="molecule type" value="Genomic_DNA"/>
</dbReference>
<dbReference type="PANTHER" id="PTHR37540:SF5">
    <property type="entry name" value="TRANSCRIPTION FACTOR DOMAIN-CONTAINING PROTEIN"/>
    <property type="match status" value="1"/>
</dbReference>
<evidence type="ECO:0000313" key="2">
    <source>
        <dbReference type="EMBL" id="KAJ5225011.1"/>
    </source>
</evidence>
<reference evidence="2" key="1">
    <citation type="submission" date="2022-11" db="EMBL/GenBank/DDBJ databases">
        <authorList>
            <person name="Petersen C."/>
        </authorList>
    </citation>
    <scope>NUCLEOTIDE SEQUENCE</scope>
    <source>
        <strain evidence="2">IBT 19713</strain>
    </source>
</reference>
<gene>
    <name evidence="2" type="ORF">N7468_006236</name>
</gene>
<dbReference type="OrthoDB" id="3469466at2759"/>
<accession>A0A9W9NSK2</accession>